<dbReference type="SUPFAM" id="SSF52418">
    <property type="entry name" value="Nucleoside phosphorylase/phosphoribosyltransferase catalytic domain"/>
    <property type="match status" value="1"/>
</dbReference>
<evidence type="ECO:0000256" key="2">
    <source>
        <dbReference type="ARBA" id="ARBA00022679"/>
    </source>
</evidence>
<evidence type="ECO:0000256" key="1">
    <source>
        <dbReference type="ARBA" id="ARBA00022676"/>
    </source>
</evidence>
<dbReference type="Proteomes" id="UP000270661">
    <property type="component" value="Unassembled WGS sequence"/>
</dbReference>
<comment type="caution">
    <text evidence="5">The sequence shown here is derived from an EMBL/GenBank/DDBJ whole genome shotgun (WGS) entry which is preliminary data.</text>
</comment>
<feature type="compositionally biased region" description="Basic and acidic residues" evidence="3">
    <location>
        <begin position="21"/>
        <end position="30"/>
    </location>
</feature>
<proteinExistence type="predicted"/>
<sequence length="399" mass="44297">MGNPRTAAGILRRVPALPRHPATDQVHRAETGCGQGQQPASEPIVQRHSRQTRRQAGGPAQTDELLMTDFPSLTLETPAEHPFAQFVRILGKGKRGARDLTREEAREAMGMVLDEQVEDTQLGAFLMLLRHKEESAEEMAGFTEALRARLDAPALTVDLDWPTYAGKKRHLPWYLLAAKCLGQNGVRIFMHGGGAHTAGRLYTEQLLGFLHIPLCRDWQQVGTALDNGGLAFMPLVDWAPQMQRMIDLRNTLGLRSPIHSLARILNPLKARCGLQSIFHPGYQAVHRDASGLLGDTTVVIKGDGGEIEINPDADSHLYGTTGGTNWDEEWPRLSPQRHVKPESLDPEHLKAIWRGDVEDSYPQLALVATMALALRGLGLAHEDAFERARQYWEARDRSI</sequence>
<dbReference type="InterPro" id="IPR035902">
    <property type="entry name" value="Nuc_phospho_transferase"/>
</dbReference>
<evidence type="ECO:0000256" key="3">
    <source>
        <dbReference type="SAM" id="MobiDB-lite"/>
    </source>
</evidence>
<dbReference type="GO" id="GO:0009032">
    <property type="term" value="F:thymidine phosphorylase activity"/>
    <property type="evidence" value="ECO:0007669"/>
    <property type="project" value="TreeGrafter"/>
</dbReference>
<dbReference type="NCBIfam" id="NF006564">
    <property type="entry name" value="PRK09071.1"/>
    <property type="match status" value="1"/>
</dbReference>
<evidence type="ECO:0000259" key="4">
    <source>
        <dbReference type="Pfam" id="PF02885"/>
    </source>
</evidence>
<dbReference type="InterPro" id="IPR036320">
    <property type="entry name" value="Glycosyl_Trfase_fam3_N_dom_sf"/>
</dbReference>
<evidence type="ECO:0000313" key="5">
    <source>
        <dbReference type="EMBL" id="RMM48828.1"/>
    </source>
</evidence>
<keyword evidence="6" id="KW-1185">Reference proteome</keyword>
<dbReference type="InterPro" id="IPR017459">
    <property type="entry name" value="Glycosyl_Trfase_fam3_N_dom"/>
</dbReference>
<gene>
    <name evidence="5" type="ORF">ALQ77_04855</name>
</gene>
<dbReference type="STRING" id="47879.AXG94_05315"/>
<name>A0A3M3EGU3_9PSED</name>
<dbReference type="GO" id="GO:0005829">
    <property type="term" value="C:cytosol"/>
    <property type="evidence" value="ECO:0007669"/>
    <property type="project" value="TreeGrafter"/>
</dbReference>
<keyword evidence="1" id="KW-0328">Glycosyltransferase</keyword>
<dbReference type="PANTHER" id="PTHR10515">
    <property type="entry name" value="THYMIDINE PHOSPHORYLASE"/>
    <property type="match status" value="1"/>
</dbReference>
<protein>
    <recommendedName>
        <fullName evidence="4">Glycosyl transferase family 3 N-terminal domain-containing protein</fullName>
    </recommendedName>
</protein>
<dbReference type="EMBL" id="RBOJ01000079">
    <property type="protein sequence ID" value="RMM48828.1"/>
    <property type="molecule type" value="Genomic_DNA"/>
</dbReference>
<evidence type="ECO:0000313" key="6">
    <source>
        <dbReference type="Proteomes" id="UP000270661"/>
    </source>
</evidence>
<dbReference type="AlphaFoldDB" id="A0A3M3EGU3"/>
<dbReference type="GO" id="GO:0006206">
    <property type="term" value="P:pyrimidine nucleobase metabolic process"/>
    <property type="evidence" value="ECO:0007669"/>
    <property type="project" value="InterPro"/>
</dbReference>
<dbReference type="PANTHER" id="PTHR10515:SF0">
    <property type="entry name" value="THYMIDINE PHOSPHORYLASE"/>
    <property type="match status" value="1"/>
</dbReference>
<dbReference type="SUPFAM" id="SSF47648">
    <property type="entry name" value="Nucleoside phosphorylase/phosphoribosyltransferase N-terminal domain"/>
    <property type="match status" value="1"/>
</dbReference>
<dbReference type="InterPro" id="IPR000053">
    <property type="entry name" value="Thymidine/pyrmidine_PPase"/>
</dbReference>
<reference evidence="5 6" key="1">
    <citation type="submission" date="2018-08" db="EMBL/GenBank/DDBJ databases">
        <title>Recombination of ecologically and evolutionarily significant loci maintains genetic cohesion in the Pseudomonas syringae species complex.</title>
        <authorList>
            <person name="Dillon M."/>
            <person name="Thakur S."/>
            <person name="Almeida R.N.D."/>
            <person name="Weir B.S."/>
            <person name="Guttman D.S."/>
        </authorList>
    </citation>
    <scope>NUCLEOTIDE SEQUENCE [LARGE SCALE GENOMIC DNA]</scope>
    <source>
        <strain evidence="5 6">NCPPB2445</strain>
    </source>
</reference>
<organism evidence="5 6">
    <name type="scientific">Pseudomonas corrugata</name>
    <dbReference type="NCBI Taxonomy" id="47879"/>
    <lineage>
        <taxon>Bacteria</taxon>
        <taxon>Pseudomonadati</taxon>
        <taxon>Pseudomonadota</taxon>
        <taxon>Gammaproteobacteria</taxon>
        <taxon>Pseudomonadales</taxon>
        <taxon>Pseudomonadaceae</taxon>
        <taxon>Pseudomonas</taxon>
    </lineage>
</organism>
<dbReference type="Pfam" id="PF02885">
    <property type="entry name" value="Glycos_trans_3N"/>
    <property type="match status" value="1"/>
</dbReference>
<feature type="region of interest" description="Disordered" evidence="3">
    <location>
        <begin position="1"/>
        <end position="61"/>
    </location>
</feature>
<keyword evidence="2" id="KW-0808">Transferase</keyword>
<dbReference type="Gene3D" id="1.20.970.10">
    <property type="entry name" value="Transferase, Pyrimidine Nucleoside Phosphorylase, Chain C"/>
    <property type="match status" value="1"/>
</dbReference>
<dbReference type="Gene3D" id="3.40.1030.10">
    <property type="entry name" value="Nucleoside phosphorylase/phosphoribosyltransferase catalytic domain"/>
    <property type="match status" value="1"/>
</dbReference>
<feature type="domain" description="Glycosyl transferase family 3 N-terminal" evidence="4">
    <location>
        <begin position="92"/>
        <end position="149"/>
    </location>
</feature>
<dbReference type="GO" id="GO:0004645">
    <property type="term" value="F:1,4-alpha-oligoglucan phosphorylase activity"/>
    <property type="evidence" value="ECO:0007669"/>
    <property type="project" value="InterPro"/>
</dbReference>
<accession>A0A3M3EGU3</accession>